<keyword evidence="2" id="KW-1185">Reference proteome</keyword>
<protein>
    <submittedName>
        <fullName evidence="1">Uncharacterized protein</fullName>
    </submittedName>
</protein>
<proteinExistence type="predicted"/>
<dbReference type="EMBL" id="CAIJDE010000060">
    <property type="protein sequence ID" value="CAC9976244.1"/>
    <property type="molecule type" value="Genomic_DNA"/>
</dbReference>
<evidence type="ECO:0000313" key="2">
    <source>
        <dbReference type="Proteomes" id="UP000533639"/>
    </source>
</evidence>
<dbReference type="RefSeq" id="WP_180860562.1">
    <property type="nucleotide sequence ID" value="NZ_CAIJDE010000060.1"/>
</dbReference>
<sequence>MFKRKFKDKFEFYQDSFSLCNESKLTDYQRCIFVVYNQTELMDFFKLEKEGINVMLFLSNKYLHDCISFFDDTTNLKLIDASKSRTEILDDLKSYFYSSRIAES</sequence>
<name>A0A9N8J679_9FLAO</name>
<dbReference type="AlphaFoldDB" id="A0A9N8J679"/>
<organism evidence="1 2">
    <name type="scientific">Flavobacterium panici</name>
    <dbReference type="NCBI Taxonomy" id="2654843"/>
    <lineage>
        <taxon>Bacteria</taxon>
        <taxon>Pseudomonadati</taxon>
        <taxon>Bacteroidota</taxon>
        <taxon>Flavobacteriia</taxon>
        <taxon>Flavobacteriales</taxon>
        <taxon>Flavobacteriaceae</taxon>
        <taxon>Flavobacterium</taxon>
    </lineage>
</organism>
<gene>
    <name evidence="1" type="ORF">FLAPXU55_03968</name>
</gene>
<comment type="caution">
    <text evidence="1">The sequence shown here is derived from an EMBL/GenBank/DDBJ whole genome shotgun (WGS) entry which is preliminary data.</text>
</comment>
<dbReference type="Proteomes" id="UP000533639">
    <property type="component" value="Unassembled WGS sequence"/>
</dbReference>
<reference evidence="1 2" key="1">
    <citation type="submission" date="2020-06" db="EMBL/GenBank/DDBJ databases">
        <authorList>
            <person name="Criscuolo A."/>
        </authorList>
    </citation>
    <scope>NUCLEOTIDE SEQUENCE [LARGE SCALE GENOMIC DNA]</scope>
    <source>
        <strain evidence="1">PXU-55</strain>
    </source>
</reference>
<evidence type="ECO:0000313" key="1">
    <source>
        <dbReference type="EMBL" id="CAC9976244.1"/>
    </source>
</evidence>
<accession>A0A9N8J679</accession>